<comment type="caution">
    <text evidence="1">The sequence shown here is derived from an EMBL/GenBank/DDBJ whole genome shotgun (WGS) entry which is preliminary data.</text>
</comment>
<evidence type="ECO:0000313" key="1">
    <source>
        <dbReference type="EMBL" id="NGN75644.1"/>
    </source>
</evidence>
<dbReference type="RefSeq" id="WP_064143291.1">
    <property type="nucleotide sequence ID" value="NZ_BNGD01000001.1"/>
</dbReference>
<sequence>MKKFIVISAFILFALSSPAISKQITSHLKMVDGYLDGTLTANDDEPIWYGDYEFDFLEGMHFTCKMVSLHTSGADPINLTSVSYRCQNGFSVVIEKKLSEKYATIKTESINFKTGETIDRGEIKVTSSVPLTMIEHSNYNSKMFDKRIMDRERWLKDNTMDVFDACNIIMSSHMLAYQLVNAGAPNSNEGKKQMSEALSKLYPKNGDAMTQAIIDFHSKDKDPFGMPLTFGLKGRLIQMCRAEPENYIPEFGPLVMSGKIFR</sequence>
<reference evidence="1 2" key="1">
    <citation type="submission" date="2020-02" db="EMBL/GenBank/DDBJ databases">
        <title>Klebsiella pneumoniae genome sequencing and assembly.</title>
        <authorList>
            <person name="Starkova P.S."/>
            <person name="Sulyan O.S."/>
            <person name="Likholetova D.V."/>
            <person name="Ageevets V.A."/>
            <person name="Lazareva I.V."/>
            <person name="Sopova J.V."/>
            <person name="Sidorenko S.V."/>
        </authorList>
    </citation>
    <scope>NUCLEOTIDE SEQUENCE [LARGE SCALE GENOMIC DNA]</scope>
    <source>
        <strain evidence="1 2">2429</strain>
    </source>
</reference>
<dbReference type="Proteomes" id="UP000479475">
    <property type="component" value="Unassembled WGS sequence"/>
</dbReference>
<gene>
    <name evidence="1" type="ORF">G4V31_26525</name>
</gene>
<dbReference type="EMBL" id="JAAKYD010000036">
    <property type="protein sequence ID" value="NGN75644.1"/>
    <property type="molecule type" value="Genomic_DNA"/>
</dbReference>
<protein>
    <submittedName>
        <fullName evidence="1">Uncharacterized protein</fullName>
    </submittedName>
</protein>
<organism evidence="1 2">
    <name type="scientific">Klebsiella pneumoniae</name>
    <dbReference type="NCBI Taxonomy" id="573"/>
    <lineage>
        <taxon>Bacteria</taxon>
        <taxon>Pseudomonadati</taxon>
        <taxon>Pseudomonadota</taxon>
        <taxon>Gammaproteobacteria</taxon>
        <taxon>Enterobacterales</taxon>
        <taxon>Enterobacteriaceae</taxon>
        <taxon>Klebsiella/Raoultella group</taxon>
        <taxon>Klebsiella</taxon>
        <taxon>Klebsiella pneumoniae complex</taxon>
    </lineage>
</organism>
<proteinExistence type="predicted"/>
<name>A0A9Q7T746_KLEPN</name>
<dbReference type="AlphaFoldDB" id="A0A9Q7T746"/>
<accession>A0A9Q7T746</accession>
<evidence type="ECO:0000313" key="2">
    <source>
        <dbReference type="Proteomes" id="UP000479475"/>
    </source>
</evidence>